<dbReference type="SMART" id="SM01118">
    <property type="entry name" value="CYTH"/>
    <property type="match status" value="1"/>
</dbReference>
<dbReference type="PROSITE" id="PS51707">
    <property type="entry name" value="CYTH"/>
    <property type="match status" value="1"/>
</dbReference>
<dbReference type="RefSeq" id="WP_154328885.1">
    <property type="nucleotide sequence ID" value="NZ_CP045696.1"/>
</dbReference>
<accession>A0A6L5XBY1</accession>
<sequence length="156" mass="17694">MATEIEHKYLVTDYSYQSMATESHEIVQGYISRESGRTVRVRTVDNTAFLTIKGACKGMSRPEFEYNIPIDDARQLLKLCPGPVITKTRSIVIYEGERWEIDTFHGQLEGLVTAELEVPNENHTFNLPPFVGREVTGDHRFANSQLTTYDALKPAL</sequence>
<dbReference type="EMBL" id="VULT01000013">
    <property type="protein sequence ID" value="MSS17900.1"/>
    <property type="molecule type" value="Genomic_DNA"/>
</dbReference>
<evidence type="ECO:0000313" key="4">
    <source>
        <dbReference type="Proteomes" id="UP000483362"/>
    </source>
</evidence>
<proteinExistence type="predicted"/>
<keyword evidence="4" id="KW-1185">Reference proteome</keyword>
<dbReference type="CDD" id="cd07891">
    <property type="entry name" value="CYTH-like_CthTTM-like_1"/>
    <property type="match status" value="1"/>
</dbReference>
<organism evidence="3 4">
    <name type="scientific">Sodaliphilus pleomorphus</name>
    <dbReference type="NCBI Taxonomy" id="2606626"/>
    <lineage>
        <taxon>Bacteria</taxon>
        <taxon>Pseudomonadati</taxon>
        <taxon>Bacteroidota</taxon>
        <taxon>Bacteroidia</taxon>
        <taxon>Bacteroidales</taxon>
        <taxon>Muribaculaceae</taxon>
        <taxon>Sodaliphilus</taxon>
    </lineage>
</organism>
<dbReference type="InterPro" id="IPR012042">
    <property type="entry name" value="NeuTTM/CthTTM-like"/>
</dbReference>
<name>A0A6L5XBY1_9BACT</name>
<dbReference type="InterPro" id="IPR033469">
    <property type="entry name" value="CYTH-like_dom_sf"/>
</dbReference>
<feature type="active site" description="Proton acceptor" evidence="1">
    <location>
        <position position="30"/>
    </location>
</feature>
<dbReference type="Pfam" id="PF01928">
    <property type="entry name" value="CYTH"/>
    <property type="match status" value="1"/>
</dbReference>
<dbReference type="Gene3D" id="2.40.320.10">
    <property type="entry name" value="Hypothetical Protein Pfu-838710-001"/>
    <property type="match status" value="1"/>
</dbReference>
<dbReference type="AlphaFoldDB" id="A0A6L5XBY1"/>
<dbReference type="PIRSF" id="PIRSF016487">
    <property type="entry name" value="CYTH_UCP016487"/>
    <property type="match status" value="1"/>
</dbReference>
<dbReference type="PANTHER" id="PTHR40114">
    <property type="entry name" value="SLR0698 PROTEIN"/>
    <property type="match status" value="1"/>
</dbReference>
<protein>
    <submittedName>
        <fullName evidence="3">CYTH domain-containing protein</fullName>
    </submittedName>
</protein>
<feature type="domain" description="CYTH" evidence="2">
    <location>
        <begin position="2"/>
        <end position="148"/>
    </location>
</feature>
<comment type="caution">
    <text evidence="3">The sequence shown here is derived from an EMBL/GenBank/DDBJ whole genome shotgun (WGS) entry which is preliminary data.</text>
</comment>
<dbReference type="PANTHER" id="PTHR40114:SF1">
    <property type="entry name" value="SLR0698 PROTEIN"/>
    <property type="match status" value="1"/>
</dbReference>
<reference evidence="3 4" key="1">
    <citation type="submission" date="2019-08" db="EMBL/GenBank/DDBJ databases">
        <title>In-depth cultivation of the pig gut microbiome towards novel bacterial diversity and tailored functional studies.</title>
        <authorList>
            <person name="Wylensek D."/>
            <person name="Hitch T.C.A."/>
            <person name="Clavel T."/>
        </authorList>
    </citation>
    <scope>NUCLEOTIDE SEQUENCE [LARGE SCALE GENOMIC DNA]</scope>
    <source>
        <strain evidence="3 4">Oil-RF-744-WCA-WT-10</strain>
    </source>
</reference>
<evidence type="ECO:0000259" key="2">
    <source>
        <dbReference type="PROSITE" id="PS51707"/>
    </source>
</evidence>
<gene>
    <name evidence="3" type="ORF">FYJ29_09055</name>
</gene>
<evidence type="ECO:0000256" key="1">
    <source>
        <dbReference type="PIRSR" id="PIRSR016487-1"/>
    </source>
</evidence>
<dbReference type="Proteomes" id="UP000483362">
    <property type="component" value="Unassembled WGS sequence"/>
</dbReference>
<evidence type="ECO:0000313" key="3">
    <source>
        <dbReference type="EMBL" id="MSS17900.1"/>
    </source>
</evidence>
<dbReference type="SUPFAM" id="SSF55154">
    <property type="entry name" value="CYTH-like phosphatases"/>
    <property type="match status" value="1"/>
</dbReference>
<dbReference type="InterPro" id="IPR023577">
    <property type="entry name" value="CYTH_domain"/>
</dbReference>